<dbReference type="Gene3D" id="2.60.120.10">
    <property type="entry name" value="Jelly Rolls"/>
    <property type="match status" value="1"/>
</dbReference>
<dbReference type="InterPro" id="IPR014710">
    <property type="entry name" value="RmlC-like_jellyroll"/>
</dbReference>
<name>T0IZF4_9SPHN</name>
<dbReference type="InterPro" id="IPR011051">
    <property type="entry name" value="RmlC_Cupin_sf"/>
</dbReference>
<dbReference type="Pfam" id="PF07883">
    <property type="entry name" value="Cupin_2"/>
    <property type="match status" value="1"/>
</dbReference>
<reference evidence="3 4" key="1">
    <citation type="journal article" date="2013" name="Genome Announc.">
        <title>Genome Sequence of Novosphingobium lindaniclasticum LE124T, Isolated from a Hexachlorocyclohexane Dumpsite.</title>
        <authorList>
            <person name="Saxena A."/>
            <person name="Nayyar N."/>
            <person name="Sangwan N."/>
            <person name="Kumari R."/>
            <person name="Khurana J.P."/>
            <person name="Lal R."/>
        </authorList>
    </citation>
    <scope>NUCLEOTIDE SEQUENCE [LARGE SCALE GENOMIC DNA]</scope>
    <source>
        <strain evidence="3 4">LE124</strain>
    </source>
</reference>
<dbReference type="AlphaFoldDB" id="T0IZF4"/>
<dbReference type="SUPFAM" id="SSF51182">
    <property type="entry name" value="RmlC-like cupins"/>
    <property type="match status" value="1"/>
</dbReference>
<evidence type="ECO:0000313" key="3">
    <source>
        <dbReference type="EMBL" id="EQB15079.1"/>
    </source>
</evidence>
<organism evidence="3 4">
    <name type="scientific">Novosphingobium lindaniclasticum LE124</name>
    <dbReference type="NCBI Taxonomy" id="1096930"/>
    <lineage>
        <taxon>Bacteria</taxon>
        <taxon>Pseudomonadati</taxon>
        <taxon>Pseudomonadota</taxon>
        <taxon>Alphaproteobacteria</taxon>
        <taxon>Sphingomonadales</taxon>
        <taxon>Sphingomonadaceae</taxon>
        <taxon>Novosphingobium</taxon>
    </lineage>
</organism>
<dbReference type="EMBL" id="ATHL01000077">
    <property type="protein sequence ID" value="EQB15079.1"/>
    <property type="molecule type" value="Genomic_DNA"/>
</dbReference>
<protein>
    <recommendedName>
        <fullName evidence="2">Cupin type-2 domain-containing protein</fullName>
    </recommendedName>
</protein>
<dbReference type="OrthoDB" id="9035486at2"/>
<dbReference type="eggNOG" id="COG1917">
    <property type="taxonomic scope" value="Bacteria"/>
</dbReference>
<gene>
    <name evidence="3" type="ORF">L284_12500</name>
</gene>
<dbReference type="Proteomes" id="UP000015527">
    <property type="component" value="Unassembled WGS sequence"/>
</dbReference>
<dbReference type="InterPro" id="IPR013096">
    <property type="entry name" value="Cupin_2"/>
</dbReference>
<sequence length="106" mass="11158">MRTAGCTTIPTPVHGAPTSGGGDHLEAALRRFVNGETLSPHDDHAFEEVAAVLEGEFHVEAAGEVYDLSTGEGIVIPPGEPREWRCDGENGGLLYRVLVRVPGAPA</sequence>
<proteinExistence type="predicted"/>
<evidence type="ECO:0000313" key="4">
    <source>
        <dbReference type="Proteomes" id="UP000015527"/>
    </source>
</evidence>
<evidence type="ECO:0000256" key="1">
    <source>
        <dbReference type="SAM" id="MobiDB-lite"/>
    </source>
</evidence>
<dbReference type="PATRIC" id="fig|1096930.3.peg.2496"/>
<accession>T0IZF4</accession>
<comment type="caution">
    <text evidence="3">The sequence shown here is derived from an EMBL/GenBank/DDBJ whole genome shotgun (WGS) entry which is preliminary data.</text>
</comment>
<feature type="domain" description="Cupin type-2" evidence="2">
    <location>
        <begin position="33"/>
        <end position="89"/>
    </location>
</feature>
<dbReference type="RefSeq" id="WP_021234345.1">
    <property type="nucleotide sequence ID" value="NZ_ATHL01000077.1"/>
</dbReference>
<feature type="compositionally biased region" description="Polar residues" evidence="1">
    <location>
        <begin position="1"/>
        <end position="10"/>
    </location>
</feature>
<keyword evidence="4" id="KW-1185">Reference proteome</keyword>
<feature type="region of interest" description="Disordered" evidence="1">
    <location>
        <begin position="1"/>
        <end position="21"/>
    </location>
</feature>
<evidence type="ECO:0000259" key="2">
    <source>
        <dbReference type="Pfam" id="PF07883"/>
    </source>
</evidence>